<evidence type="ECO:0000313" key="4">
    <source>
        <dbReference type="EMBL" id="EOY20666.1"/>
    </source>
</evidence>
<feature type="chain" id="PRO_5001602335" evidence="2">
    <location>
        <begin position="29"/>
        <end position="189"/>
    </location>
</feature>
<evidence type="ECO:0000256" key="2">
    <source>
        <dbReference type="SAM" id="SignalP"/>
    </source>
</evidence>
<organism evidence="4 5">
    <name type="scientific">Theobroma cacao</name>
    <name type="common">Cacao</name>
    <name type="synonym">Cocoa</name>
    <dbReference type="NCBI Taxonomy" id="3641"/>
    <lineage>
        <taxon>Eukaryota</taxon>
        <taxon>Viridiplantae</taxon>
        <taxon>Streptophyta</taxon>
        <taxon>Embryophyta</taxon>
        <taxon>Tracheophyta</taxon>
        <taxon>Spermatophyta</taxon>
        <taxon>Magnoliopsida</taxon>
        <taxon>eudicotyledons</taxon>
        <taxon>Gunneridae</taxon>
        <taxon>Pentapetalae</taxon>
        <taxon>rosids</taxon>
        <taxon>malvids</taxon>
        <taxon>Malvales</taxon>
        <taxon>Malvaceae</taxon>
        <taxon>Byttnerioideae</taxon>
        <taxon>Theobroma</taxon>
    </lineage>
</organism>
<dbReference type="FunCoup" id="A0A061FU26">
    <property type="interactions" value="98"/>
</dbReference>
<dbReference type="OMA" id="FWKVHGD"/>
<dbReference type="AlphaFoldDB" id="A0A061FU26"/>
<evidence type="ECO:0000313" key="5">
    <source>
        <dbReference type="Proteomes" id="UP000026915"/>
    </source>
</evidence>
<gene>
    <name evidence="4" type="ORF">TCM_012025</name>
</gene>
<keyword evidence="5" id="KW-1185">Reference proteome</keyword>
<proteinExistence type="predicted"/>
<dbReference type="GO" id="GO:0003725">
    <property type="term" value="F:double-stranded RNA binding"/>
    <property type="evidence" value="ECO:0000318"/>
    <property type="project" value="GO_Central"/>
</dbReference>
<dbReference type="Proteomes" id="UP000026915">
    <property type="component" value="Chromosome 3"/>
</dbReference>
<dbReference type="InterPro" id="IPR036389">
    <property type="entry name" value="RNase_III_sf"/>
</dbReference>
<dbReference type="STRING" id="3641.A0A061FU26"/>
<dbReference type="HOGENOM" id="CLU_126823_0_0_1"/>
<dbReference type="eggNOG" id="ENOG502RXH7">
    <property type="taxonomic scope" value="Eukaryota"/>
</dbReference>
<dbReference type="SMART" id="SM00535">
    <property type="entry name" value="RIBOc"/>
    <property type="match status" value="1"/>
</dbReference>
<feature type="signal peptide" evidence="2">
    <location>
        <begin position="1"/>
        <end position="28"/>
    </location>
</feature>
<dbReference type="GO" id="GO:0006396">
    <property type="term" value="P:RNA processing"/>
    <property type="evidence" value="ECO:0000318"/>
    <property type="project" value="GO_Central"/>
</dbReference>
<dbReference type="PANTHER" id="PTHR11207:SF0">
    <property type="entry name" value="RIBONUCLEASE 3"/>
    <property type="match status" value="1"/>
</dbReference>
<dbReference type="InterPro" id="IPR000999">
    <property type="entry name" value="RNase_III_dom"/>
</dbReference>
<dbReference type="Gene3D" id="1.10.1520.10">
    <property type="entry name" value="Ribonuclease III domain"/>
    <property type="match status" value="1"/>
</dbReference>
<dbReference type="Pfam" id="PF14622">
    <property type="entry name" value="Ribonucleas_3_3"/>
    <property type="match status" value="1"/>
</dbReference>
<dbReference type="SUPFAM" id="SSF69065">
    <property type="entry name" value="RNase III domain-like"/>
    <property type="match status" value="1"/>
</dbReference>
<keyword evidence="2" id="KW-0732">Signal</keyword>
<dbReference type="EMBL" id="CM001881">
    <property type="protein sequence ID" value="EOY20666.1"/>
    <property type="molecule type" value="Genomic_DNA"/>
</dbReference>
<dbReference type="Gramene" id="EOY20666">
    <property type="protein sequence ID" value="EOY20666"/>
    <property type="gene ID" value="TCM_012025"/>
</dbReference>
<dbReference type="GO" id="GO:0005634">
    <property type="term" value="C:nucleus"/>
    <property type="evidence" value="ECO:0000318"/>
    <property type="project" value="GO_Central"/>
</dbReference>
<dbReference type="PROSITE" id="PS50142">
    <property type="entry name" value="RNASE_3_2"/>
    <property type="match status" value="1"/>
</dbReference>
<dbReference type="GO" id="GO:0004525">
    <property type="term" value="F:ribonuclease III activity"/>
    <property type="evidence" value="ECO:0000318"/>
    <property type="project" value="GO_Central"/>
</dbReference>
<dbReference type="FunFam" id="1.10.1520.10:FF:000020">
    <property type="entry name" value="Protein NUCLEAR FUSION DEFECTIVE 2"/>
    <property type="match status" value="1"/>
</dbReference>
<protein>
    <submittedName>
        <fullName evidence="4">Ribonuclease III family protein, putative</fullName>
    </submittedName>
</protein>
<reference evidence="4 5" key="1">
    <citation type="journal article" date="2013" name="Genome Biol.">
        <title>The genome sequence of the most widely cultivated cacao type and its use to identify candidate genes regulating pod color.</title>
        <authorList>
            <person name="Motamayor J.C."/>
            <person name="Mockaitis K."/>
            <person name="Schmutz J."/>
            <person name="Haiminen N."/>
            <person name="Iii D.L."/>
            <person name="Cornejo O."/>
            <person name="Findley S.D."/>
            <person name="Zheng P."/>
            <person name="Utro F."/>
            <person name="Royaert S."/>
            <person name="Saski C."/>
            <person name="Jenkins J."/>
            <person name="Podicheti R."/>
            <person name="Zhao M."/>
            <person name="Scheffler B.E."/>
            <person name="Stack J.C."/>
            <person name="Feltus F.A."/>
            <person name="Mustiga G.M."/>
            <person name="Amores F."/>
            <person name="Phillips W."/>
            <person name="Marelli J.P."/>
            <person name="May G.D."/>
            <person name="Shapiro H."/>
            <person name="Ma J."/>
            <person name="Bustamante C.D."/>
            <person name="Schnell R.J."/>
            <person name="Main D."/>
            <person name="Gilbert D."/>
            <person name="Parida L."/>
            <person name="Kuhn D.N."/>
        </authorList>
    </citation>
    <scope>NUCLEOTIDE SEQUENCE [LARGE SCALE GENOMIC DNA]</scope>
    <source>
        <strain evidence="5">cv. Matina 1-6</strain>
    </source>
</reference>
<dbReference type="InParanoid" id="A0A061FU26"/>
<feature type="domain" description="RNase III" evidence="3">
    <location>
        <begin position="47"/>
        <end position="166"/>
    </location>
</feature>
<accession>A0A061FU26</accession>
<name>A0A061FU26_THECC</name>
<sequence length="189" mass="20519">MQLRGSTLFSVITILLFTLFSSVPQAYAAGNYEDQSLKPLPPFSQALETLQNQIGYTFKSIGLLRRAMTHSSFSEENNKALSILGTHVIETSVSLHSLVKDIDMSPKELNNLILEITKVDSSCAVDGTRLGLQKVVRVSRKTAPSSPTIVCGAFRAIFGAIALDSMNTDEAGNIFWSIHSGKAQRAVSL</sequence>
<keyword evidence="1" id="KW-0694">RNA-binding</keyword>
<evidence type="ECO:0000259" key="3">
    <source>
        <dbReference type="PROSITE" id="PS50142"/>
    </source>
</evidence>
<dbReference type="PANTHER" id="PTHR11207">
    <property type="entry name" value="RIBONUCLEASE III"/>
    <property type="match status" value="1"/>
</dbReference>
<evidence type="ECO:0000256" key="1">
    <source>
        <dbReference type="ARBA" id="ARBA00022884"/>
    </source>
</evidence>
<dbReference type="GO" id="GO:0010468">
    <property type="term" value="P:regulation of gene expression"/>
    <property type="evidence" value="ECO:0000318"/>
    <property type="project" value="GO_Central"/>
</dbReference>